<dbReference type="Pfam" id="PF26002">
    <property type="entry name" value="Beta-barrel_AprE"/>
    <property type="match status" value="1"/>
</dbReference>
<dbReference type="PROSITE" id="PS00543">
    <property type="entry name" value="HLYD_FAMILY"/>
    <property type="match status" value="1"/>
</dbReference>
<dbReference type="InterPro" id="IPR010129">
    <property type="entry name" value="T1SS_HlyD"/>
</dbReference>
<evidence type="ECO:0000256" key="8">
    <source>
        <dbReference type="ARBA" id="ARBA00023136"/>
    </source>
</evidence>
<evidence type="ECO:0000313" key="13">
    <source>
        <dbReference type="Proteomes" id="UP001217500"/>
    </source>
</evidence>
<gene>
    <name evidence="12" type="ORF">PH603_02655</name>
</gene>
<evidence type="ECO:0000259" key="11">
    <source>
        <dbReference type="Pfam" id="PF26002"/>
    </source>
</evidence>
<dbReference type="SUPFAM" id="SSF111369">
    <property type="entry name" value="HlyD-like secretion proteins"/>
    <property type="match status" value="1"/>
</dbReference>
<dbReference type="GO" id="GO:0005886">
    <property type="term" value="C:plasma membrane"/>
    <property type="evidence" value="ECO:0007669"/>
    <property type="project" value="UniProtKB-SubCell"/>
</dbReference>
<keyword evidence="3 9" id="KW-0813">Transport</keyword>
<feature type="domain" description="AprE-like beta-barrel" evidence="11">
    <location>
        <begin position="364"/>
        <end position="453"/>
    </location>
</feature>
<keyword evidence="7" id="KW-1133">Transmembrane helix</keyword>
<evidence type="ECO:0000256" key="6">
    <source>
        <dbReference type="ARBA" id="ARBA00022692"/>
    </source>
</evidence>
<evidence type="ECO:0000256" key="1">
    <source>
        <dbReference type="ARBA" id="ARBA00004377"/>
    </source>
</evidence>
<dbReference type="PANTHER" id="PTHR30386">
    <property type="entry name" value="MEMBRANE FUSION SUBUNIT OF EMRAB-TOLC MULTIDRUG EFFLUX PUMP"/>
    <property type="match status" value="1"/>
</dbReference>
<dbReference type="Proteomes" id="UP001217500">
    <property type="component" value="Chromosome"/>
</dbReference>
<reference evidence="12" key="1">
    <citation type="submission" date="2023-01" db="EMBL/GenBank/DDBJ databases">
        <title>The genome sequence of Kordiimonadaceae bacterium 6D33.</title>
        <authorList>
            <person name="Liu Y."/>
        </authorList>
    </citation>
    <scope>NUCLEOTIDE SEQUENCE</scope>
    <source>
        <strain evidence="12">6D33</strain>
    </source>
</reference>
<evidence type="ECO:0000313" key="12">
    <source>
        <dbReference type="EMBL" id="WCL54659.1"/>
    </source>
</evidence>
<organism evidence="12 13">
    <name type="scientific">Gimibacter soli</name>
    <dbReference type="NCBI Taxonomy" id="3024400"/>
    <lineage>
        <taxon>Bacteria</taxon>
        <taxon>Pseudomonadati</taxon>
        <taxon>Pseudomonadota</taxon>
        <taxon>Alphaproteobacteria</taxon>
        <taxon>Kordiimonadales</taxon>
        <taxon>Temperatibacteraceae</taxon>
        <taxon>Gimibacter</taxon>
    </lineage>
</organism>
<keyword evidence="5 9" id="KW-0997">Cell inner membrane</keyword>
<dbReference type="InterPro" id="IPR006144">
    <property type="entry name" value="Secretion_HlyD_CS"/>
</dbReference>
<comment type="similarity">
    <text evidence="2 9">Belongs to the membrane fusion protein (MFP) (TC 8.A.1) family.</text>
</comment>
<dbReference type="Gene3D" id="2.40.50.100">
    <property type="match status" value="1"/>
</dbReference>
<dbReference type="AlphaFoldDB" id="A0AAF0BKT8"/>
<dbReference type="Gene3D" id="2.40.30.170">
    <property type="match status" value="1"/>
</dbReference>
<dbReference type="InterPro" id="IPR058781">
    <property type="entry name" value="HH_AprE-like"/>
</dbReference>
<evidence type="ECO:0000256" key="4">
    <source>
        <dbReference type="ARBA" id="ARBA00022475"/>
    </source>
</evidence>
<keyword evidence="6" id="KW-0812">Transmembrane</keyword>
<evidence type="ECO:0000256" key="2">
    <source>
        <dbReference type="ARBA" id="ARBA00009477"/>
    </source>
</evidence>
<dbReference type="EMBL" id="CP116805">
    <property type="protein sequence ID" value="WCL54659.1"/>
    <property type="molecule type" value="Genomic_DNA"/>
</dbReference>
<evidence type="ECO:0000256" key="5">
    <source>
        <dbReference type="ARBA" id="ARBA00022519"/>
    </source>
</evidence>
<dbReference type="PANTHER" id="PTHR30386:SF26">
    <property type="entry name" value="TRANSPORT PROTEIN COMB"/>
    <property type="match status" value="1"/>
</dbReference>
<proteinExistence type="inferred from homology"/>
<keyword evidence="8" id="KW-0472">Membrane</keyword>
<comment type="subcellular location">
    <subcellularLocation>
        <location evidence="1 9">Cell inner membrane</location>
        <topology evidence="1 9">Single-pass membrane protein</topology>
    </subcellularLocation>
</comment>
<evidence type="ECO:0000256" key="7">
    <source>
        <dbReference type="ARBA" id="ARBA00022989"/>
    </source>
</evidence>
<keyword evidence="13" id="KW-1185">Reference proteome</keyword>
<evidence type="ECO:0000259" key="10">
    <source>
        <dbReference type="Pfam" id="PF25994"/>
    </source>
</evidence>
<evidence type="ECO:0000256" key="9">
    <source>
        <dbReference type="RuleBase" id="RU365093"/>
    </source>
</evidence>
<protein>
    <recommendedName>
        <fullName evidence="9">Membrane fusion protein (MFP) family protein</fullName>
    </recommendedName>
</protein>
<dbReference type="Pfam" id="PF25994">
    <property type="entry name" value="HH_AprE"/>
    <property type="match status" value="1"/>
</dbReference>
<accession>A0AAF0BKT8</accession>
<sequence length="476" mass="50735">MVRKPKDSVVATETAGAAVAARANVPARTIAWTSTEVAAAITREDAKLLSRSVLLEETNPPAALTIAVRVMAGLVAVFLLWASLSTFAEKAVAPGEVLPSMLTLPVQTKDGGIVSDVMVQEGEEVKIGQVLMRLTDTELQARYDGQRARVAALAMSRERQLALAEGRDPRFDRWSQDFPGLVADARQAYEAAKATQDARIGAAHAVTLTREAEVAGYTEEVAALGIQVRALKESLEMRQALLKRGTGSRGSVLDAETEYGREAGELAARKTSLARAEAGLIEARSNEAATTEGLRRDALEAAASAGTELAIAEDSLRDLTARVERLSVRASLNGRVNGLVATRAGAVVAPGTTLLTLVPSHDVLVAEVKVSTRDVGHIKQGMPVLIRVDSYKYGRYGGIDGRVDRVSPDTFDAPDGSVYYKARVVLEKNYVGTDPASNQIVPGMTVTADIQTGEKSLMGYLIRPIRTSLATAFAER</sequence>
<feature type="domain" description="AprE-like long alpha-helical hairpin" evidence="10">
    <location>
        <begin position="140"/>
        <end position="320"/>
    </location>
</feature>
<dbReference type="InterPro" id="IPR050739">
    <property type="entry name" value="MFP"/>
</dbReference>
<dbReference type="GO" id="GO:0009306">
    <property type="term" value="P:protein secretion"/>
    <property type="evidence" value="ECO:0007669"/>
    <property type="project" value="InterPro"/>
</dbReference>
<dbReference type="KEGG" id="gso:PH603_02655"/>
<dbReference type="SUPFAM" id="SSF56954">
    <property type="entry name" value="Outer membrane efflux proteins (OEP)"/>
    <property type="match status" value="1"/>
</dbReference>
<keyword evidence="4 9" id="KW-1003">Cell membrane</keyword>
<dbReference type="InterPro" id="IPR058982">
    <property type="entry name" value="Beta-barrel_AprE"/>
</dbReference>
<evidence type="ECO:0000256" key="3">
    <source>
        <dbReference type="ARBA" id="ARBA00022448"/>
    </source>
</evidence>
<dbReference type="RefSeq" id="WP_289504378.1">
    <property type="nucleotide sequence ID" value="NZ_CP116805.1"/>
</dbReference>
<dbReference type="NCBIfam" id="TIGR01843">
    <property type="entry name" value="type_I_hlyD"/>
    <property type="match status" value="1"/>
</dbReference>
<name>A0AAF0BKT8_9PROT</name>
<dbReference type="PRINTS" id="PR01490">
    <property type="entry name" value="RTXTOXIND"/>
</dbReference>